<name>A0A2T9Z695_9FUNG</name>
<sequence length="712" mass="80807">MDELLLEGHINYRSGKLREAAAKYFKYIGDWANEQQSLVLSGKANGKTFGDSVKDIQLILERLGAIHKDLAYSASALPPIVTRSSIIESVTEIANKGSSQGINENKEPVSANTDNDLLIPISPLVKSVILLSQKKVGLIKKAKVSGMKLQEQNGIFSIDNNKLHNSSSVDDQIIKDINVTSTCIENLNSHMRNIDILLPKYWSTSKMATEIARINAGLISDVYFELKSQQYNKSNIEIVENTLTKKKRFIRNSVSKINNFSRYLEHLVSYFLISSTMDSKNSPNINIQKEIESTKDFIKNQKGNQDGNININKQGLAVSDDILTEETLKNNFSNTQWYFLIVAVLLIERYSDFNGGISIIKALLRPEVVRIRNSHLSKDHLKFLKTIKNYEWIGSILSDEEYIHIDGVDNSNLGNEYISTLKGIAIKNKEDLLDKKVKNNFIKIPCFSDTIGSSGSLFRGENGHIENKNVLEIVAIPYMPYHYDKIESVYTQYSVFYTKQTRSSEQNSRHCSISDAGKNQLLAEHDIIFDCVYSRINSGIENTENIDVESSINKEINGSDLVYNFQEINLVNRSGIPEISRKLSGLNSGIVRRIKNDYIEKDSIDRSLQHWLLTRPYLNTFQLRQFSFYIEPVSIADEELPWFSLNGKGDIKGKDTYKPKKSNDFLKTNTPDFESLILGTQRSYDSLNFVENDVQQDDDVDAQLLSNIEKLF</sequence>
<dbReference type="EMBL" id="MBFT01000006">
    <property type="protein sequence ID" value="PVV00103.1"/>
    <property type="molecule type" value="Genomic_DNA"/>
</dbReference>
<reference evidence="1 2" key="1">
    <citation type="journal article" date="2018" name="MBio">
        <title>Comparative Genomics Reveals the Core Gene Toolbox for the Fungus-Insect Symbiosis.</title>
        <authorList>
            <person name="Wang Y."/>
            <person name="Stata M."/>
            <person name="Wang W."/>
            <person name="Stajich J.E."/>
            <person name="White M.M."/>
            <person name="Moncalvo J.M."/>
        </authorList>
    </citation>
    <scope>NUCLEOTIDE SEQUENCE [LARGE SCALE GENOMIC DNA]</scope>
    <source>
        <strain evidence="1 2">AUS-77-4</strain>
    </source>
</reference>
<evidence type="ECO:0000313" key="2">
    <source>
        <dbReference type="Proteomes" id="UP000245699"/>
    </source>
</evidence>
<organism evidence="1 2">
    <name type="scientific">Furculomyces boomerangus</name>
    <dbReference type="NCBI Taxonomy" id="61424"/>
    <lineage>
        <taxon>Eukaryota</taxon>
        <taxon>Fungi</taxon>
        <taxon>Fungi incertae sedis</taxon>
        <taxon>Zoopagomycota</taxon>
        <taxon>Kickxellomycotina</taxon>
        <taxon>Harpellomycetes</taxon>
        <taxon>Harpellales</taxon>
        <taxon>Harpellaceae</taxon>
        <taxon>Furculomyces</taxon>
    </lineage>
</organism>
<dbReference type="OrthoDB" id="10254377at2759"/>
<keyword evidence="2" id="KW-1185">Reference proteome</keyword>
<protein>
    <submittedName>
        <fullName evidence="1">Uncharacterized protein</fullName>
    </submittedName>
</protein>
<accession>A0A2T9Z695</accession>
<dbReference type="STRING" id="61424.A0A2T9Z695"/>
<dbReference type="AlphaFoldDB" id="A0A2T9Z695"/>
<gene>
    <name evidence="1" type="ORF">BB559_000115</name>
</gene>
<evidence type="ECO:0000313" key="1">
    <source>
        <dbReference type="EMBL" id="PVV00103.1"/>
    </source>
</evidence>
<comment type="caution">
    <text evidence="1">The sequence shown here is derived from an EMBL/GenBank/DDBJ whole genome shotgun (WGS) entry which is preliminary data.</text>
</comment>
<dbReference type="Proteomes" id="UP000245699">
    <property type="component" value="Unassembled WGS sequence"/>
</dbReference>
<proteinExistence type="predicted"/>